<comment type="caution">
    <text evidence="2">The sequence shown here is derived from an EMBL/GenBank/DDBJ whole genome shotgun (WGS) entry which is preliminary data.</text>
</comment>
<feature type="coiled-coil region" evidence="1">
    <location>
        <begin position="31"/>
        <end position="65"/>
    </location>
</feature>
<gene>
    <name evidence="2" type="ORF">GGR43_003381</name>
</gene>
<dbReference type="EMBL" id="JACIDT010000013">
    <property type="protein sequence ID" value="MBB3927649.1"/>
    <property type="molecule type" value="Genomic_DNA"/>
</dbReference>
<dbReference type="AlphaFoldDB" id="A0A7W6BKM0"/>
<dbReference type="RefSeq" id="WP_188073115.1">
    <property type="nucleotide sequence ID" value="NZ_BSPS01000275.1"/>
</dbReference>
<proteinExistence type="predicted"/>
<sequence>MTDDLKARLRACAKEFRLHNVYSRDGDTIRLRTQARECEDAADRIEALEAENKRLREDKLRLDFLDLCNARLNARYGTKYQWRLILNHNVSRLMLGSQEVDLDDSIANGLPSCRLAIDEQISAATRAALAGGGDE</sequence>
<organism evidence="2 3">
    <name type="scientific">Sphingobium jiangsuense</name>
    <dbReference type="NCBI Taxonomy" id="870476"/>
    <lineage>
        <taxon>Bacteria</taxon>
        <taxon>Pseudomonadati</taxon>
        <taxon>Pseudomonadota</taxon>
        <taxon>Alphaproteobacteria</taxon>
        <taxon>Sphingomonadales</taxon>
        <taxon>Sphingomonadaceae</taxon>
        <taxon>Sphingobium</taxon>
    </lineage>
</organism>
<keyword evidence="3" id="KW-1185">Reference proteome</keyword>
<reference evidence="2 3" key="1">
    <citation type="submission" date="2020-08" db="EMBL/GenBank/DDBJ databases">
        <title>Genomic Encyclopedia of Type Strains, Phase IV (KMG-IV): sequencing the most valuable type-strain genomes for metagenomic binning, comparative biology and taxonomic classification.</title>
        <authorList>
            <person name="Goeker M."/>
        </authorList>
    </citation>
    <scope>NUCLEOTIDE SEQUENCE [LARGE SCALE GENOMIC DNA]</scope>
    <source>
        <strain evidence="2 3">DSM 26189</strain>
    </source>
</reference>
<name>A0A7W6BKM0_9SPHN</name>
<accession>A0A7W6BKM0</accession>
<dbReference type="Proteomes" id="UP000571950">
    <property type="component" value="Unassembled WGS sequence"/>
</dbReference>
<keyword evidence="1" id="KW-0175">Coiled coil</keyword>
<evidence type="ECO:0000313" key="2">
    <source>
        <dbReference type="EMBL" id="MBB3927649.1"/>
    </source>
</evidence>
<evidence type="ECO:0000256" key="1">
    <source>
        <dbReference type="SAM" id="Coils"/>
    </source>
</evidence>
<evidence type="ECO:0000313" key="3">
    <source>
        <dbReference type="Proteomes" id="UP000571950"/>
    </source>
</evidence>
<protein>
    <submittedName>
        <fullName evidence="2">Uncharacterized protein</fullName>
    </submittedName>
</protein>